<protein>
    <recommendedName>
        <fullName evidence="1">Ubiquitin-like domain-containing protein</fullName>
    </recommendedName>
</protein>
<evidence type="ECO:0000313" key="2">
    <source>
        <dbReference type="EMBL" id="CAK9436296.1"/>
    </source>
</evidence>
<dbReference type="Proteomes" id="UP001497383">
    <property type="component" value="Chromosome 1"/>
</dbReference>
<dbReference type="PANTHER" id="PTHR10562">
    <property type="entry name" value="SMALL UBIQUITIN-RELATED MODIFIER"/>
    <property type="match status" value="1"/>
</dbReference>
<gene>
    <name evidence="2" type="ORF">LODBEIA_P08540</name>
</gene>
<dbReference type="InterPro" id="IPR022617">
    <property type="entry name" value="Rad60/SUMO-like_dom"/>
</dbReference>
<dbReference type="Pfam" id="PF11976">
    <property type="entry name" value="Rad60-SLD"/>
    <property type="match status" value="1"/>
</dbReference>
<dbReference type="Gene3D" id="3.10.20.90">
    <property type="entry name" value="Phosphatidylinositol 3-kinase Catalytic Subunit, Chain A, domain 1"/>
    <property type="match status" value="1"/>
</dbReference>
<dbReference type="InterPro" id="IPR029071">
    <property type="entry name" value="Ubiquitin-like_domsf"/>
</dbReference>
<reference evidence="2 3" key="1">
    <citation type="submission" date="2024-03" db="EMBL/GenBank/DDBJ databases">
        <authorList>
            <person name="Brejova B."/>
        </authorList>
    </citation>
    <scope>NUCLEOTIDE SEQUENCE [LARGE SCALE GENOMIC DNA]</scope>
    <source>
        <strain evidence="2 3">CBS 14171</strain>
    </source>
</reference>
<dbReference type="RefSeq" id="XP_066827792.1">
    <property type="nucleotide sequence ID" value="XM_066976820.1"/>
</dbReference>
<sequence length="99" mass="11378">MSSSSSPPQLTEEIGAIADLRNKISLTLEVDEHTNSTYTIKRNTKLRKLIRIFCQRHYQDIKTLRFIYYGEQIKPTDTPNTLRMEDNDSILVVGYVEGG</sequence>
<dbReference type="InterPro" id="IPR000626">
    <property type="entry name" value="Ubiquitin-like_dom"/>
</dbReference>
<dbReference type="GeneID" id="92206050"/>
<accession>A0ABP0ZK09</accession>
<evidence type="ECO:0000259" key="1">
    <source>
        <dbReference type="PROSITE" id="PS50053"/>
    </source>
</evidence>
<proteinExistence type="predicted"/>
<name>A0ABP0ZK09_9ASCO</name>
<dbReference type="SUPFAM" id="SSF54236">
    <property type="entry name" value="Ubiquitin-like"/>
    <property type="match status" value="1"/>
</dbReference>
<dbReference type="PROSITE" id="PS50053">
    <property type="entry name" value="UBIQUITIN_2"/>
    <property type="match status" value="1"/>
</dbReference>
<organism evidence="2 3">
    <name type="scientific">Lodderomyces beijingensis</name>
    <dbReference type="NCBI Taxonomy" id="1775926"/>
    <lineage>
        <taxon>Eukaryota</taxon>
        <taxon>Fungi</taxon>
        <taxon>Dikarya</taxon>
        <taxon>Ascomycota</taxon>
        <taxon>Saccharomycotina</taxon>
        <taxon>Pichiomycetes</taxon>
        <taxon>Debaryomycetaceae</taxon>
        <taxon>Candida/Lodderomyces clade</taxon>
        <taxon>Lodderomyces</taxon>
    </lineage>
</organism>
<keyword evidence="3" id="KW-1185">Reference proteome</keyword>
<feature type="domain" description="Ubiquitin-like" evidence="1">
    <location>
        <begin position="24"/>
        <end position="99"/>
    </location>
</feature>
<dbReference type="EMBL" id="OZ022405">
    <property type="protein sequence ID" value="CAK9436296.1"/>
    <property type="molecule type" value="Genomic_DNA"/>
</dbReference>
<evidence type="ECO:0000313" key="3">
    <source>
        <dbReference type="Proteomes" id="UP001497383"/>
    </source>
</evidence>